<protein>
    <recommendedName>
        <fullName evidence="3">Transglutaminase-like domain-containing protein</fullName>
    </recommendedName>
</protein>
<organism evidence="1 2">
    <name type="scientific">Candidatus Zambryskibacteria bacterium RIFCSPLOWO2_02_FULL_39_14</name>
    <dbReference type="NCBI Taxonomy" id="1802769"/>
    <lineage>
        <taxon>Bacteria</taxon>
        <taxon>Candidatus Zambryskiibacteriota</taxon>
    </lineage>
</organism>
<reference evidence="1 2" key="1">
    <citation type="journal article" date="2016" name="Nat. Commun.">
        <title>Thousands of microbial genomes shed light on interconnected biogeochemical processes in an aquifer system.</title>
        <authorList>
            <person name="Anantharaman K."/>
            <person name="Brown C.T."/>
            <person name="Hug L.A."/>
            <person name="Sharon I."/>
            <person name="Castelle C.J."/>
            <person name="Probst A.J."/>
            <person name="Thomas B.C."/>
            <person name="Singh A."/>
            <person name="Wilkins M.J."/>
            <person name="Karaoz U."/>
            <person name="Brodie E.L."/>
            <person name="Williams K.H."/>
            <person name="Hubbard S.S."/>
            <person name="Banfield J.F."/>
        </authorList>
    </citation>
    <scope>NUCLEOTIDE SEQUENCE [LARGE SCALE GENOMIC DNA]</scope>
</reference>
<name>A0A1G2UI42_9BACT</name>
<evidence type="ECO:0000313" key="1">
    <source>
        <dbReference type="EMBL" id="OHB08840.1"/>
    </source>
</evidence>
<dbReference type="AlphaFoldDB" id="A0A1G2UI42"/>
<dbReference type="EMBL" id="MHWM01000018">
    <property type="protein sequence ID" value="OHB08840.1"/>
    <property type="molecule type" value="Genomic_DNA"/>
</dbReference>
<proteinExistence type="predicted"/>
<sequence>MVRNKIKPLSFKDSGLDKKEWNVLKKLSNPKKVQDFLNSLLFNFEDRGETHDSVRKTLKKGKAHCFEGALIAATALWIRGHRPLLLDLVTVNSDLDHVVTLFKYDNCWGAISKTNHIVLRYREPVYKNIRELVMSYFHEYYLSNGLKTLRSFSEPFDLSKLGTKWITTEENLAGLAHRLDHSPHKRILSFKQEKNLRKVDKIEMKAGDITEW</sequence>
<gene>
    <name evidence="1" type="ORF">A3I86_02320</name>
</gene>
<dbReference type="Proteomes" id="UP000177096">
    <property type="component" value="Unassembled WGS sequence"/>
</dbReference>
<accession>A0A1G2UI42</accession>
<comment type="caution">
    <text evidence="1">The sequence shown here is derived from an EMBL/GenBank/DDBJ whole genome shotgun (WGS) entry which is preliminary data.</text>
</comment>
<evidence type="ECO:0008006" key="3">
    <source>
        <dbReference type="Google" id="ProtNLM"/>
    </source>
</evidence>
<evidence type="ECO:0000313" key="2">
    <source>
        <dbReference type="Proteomes" id="UP000177096"/>
    </source>
</evidence>